<dbReference type="KEGG" id="tvd:SG34_012485"/>
<dbReference type="RefSeq" id="WP_044841852.1">
    <property type="nucleotide sequence ID" value="NZ_CP059733.1"/>
</dbReference>
<keyword evidence="4 7" id="KW-0472">Membrane</keyword>
<evidence type="ECO:0000256" key="4">
    <source>
        <dbReference type="ARBA" id="ARBA00023136"/>
    </source>
</evidence>
<evidence type="ECO:0000256" key="2">
    <source>
        <dbReference type="ARBA" id="ARBA00022692"/>
    </source>
</evidence>
<dbReference type="Gene3D" id="3.30.160.60">
    <property type="entry name" value="Classic Zinc Finger"/>
    <property type="match status" value="2"/>
</dbReference>
<dbReference type="PANTHER" id="PTHR30518:SF2">
    <property type="entry name" value="ENDOLYTIC MUREIN TRANSGLYCOSYLASE"/>
    <property type="match status" value="1"/>
</dbReference>
<evidence type="ECO:0000313" key="8">
    <source>
        <dbReference type="EMBL" id="WDE07630.1"/>
    </source>
</evidence>
<protein>
    <recommendedName>
        <fullName evidence="7">Endolytic murein transglycosylase</fullName>
        <ecNumber evidence="7">4.2.2.29</ecNumber>
    </recommendedName>
    <alternativeName>
        <fullName evidence="7">Peptidoglycan lytic transglycosylase</fullName>
    </alternativeName>
    <alternativeName>
        <fullName evidence="7">Peptidoglycan polymerization terminase</fullName>
    </alternativeName>
</protein>
<dbReference type="NCBIfam" id="TIGR00247">
    <property type="entry name" value="endolytic transglycosylase MltG"/>
    <property type="match status" value="1"/>
</dbReference>
<dbReference type="CDD" id="cd08010">
    <property type="entry name" value="MltG_like"/>
    <property type="match status" value="1"/>
</dbReference>
<dbReference type="HAMAP" id="MF_02065">
    <property type="entry name" value="MltG"/>
    <property type="match status" value="1"/>
</dbReference>
<organism evidence="8 9">
    <name type="scientific">Thalassomonas viridans</name>
    <dbReference type="NCBI Taxonomy" id="137584"/>
    <lineage>
        <taxon>Bacteria</taxon>
        <taxon>Pseudomonadati</taxon>
        <taxon>Pseudomonadota</taxon>
        <taxon>Gammaproteobacteria</taxon>
        <taxon>Alteromonadales</taxon>
        <taxon>Colwelliaceae</taxon>
        <taxon>Thalassomonas</taxon>
    </lineage>
</organism>
<comment type="catalytic activity">
    <reaction evidence="7">
        <text>a peptidoglycan chain = a peptidoglycan chain with N-acetyl-1,6-anhydromuramyl-[peptide] at the reducing end + a peptidoglycan chain with N-acetylglucosamine at the non-reducing end.</text>
        <dbReference type="EC" id="4.2.2.29"/>
    </reaction>
</comment>
<accession>A0AAE9Z6I7</accession>
<comment type="function">
    <text evidence="7">Functions as a peptidoglycan terminase that cleaves nascent peptidoglycan strands endolytically to terminate their elongation.</text>
</comment>
<name>A0AAE9Z6I7_9GAMM</name>
<evidence type="ECO:0000256" key="6">
    <source>
        <dbReference type="ARBA" id="ARBA00023316"/>
    </source>
</evidence>
<keyword evidence="2 7" id="KW-0812">Transmembrane</keyword>
<dbReference type="Proteomes" id="UP000032352">
    <property type="component" value="Chromosome"/>
</dbReference>
<proteinExistence type="inferred from homology"/>
<evidence type="ECO:0000256" key="7">
    <source>
        <dbReference type="HAMAP-Rule" id="MF_02065"/>
    </source>
</evidence>
<keyword evidence="9" id="KW-1185">Reference proteome</keyword>
<dbReference type="PANTHER" id="PTHR30518">
    <property type="entry name" value="ENDOLYTIC MUREIN TRANSGLYCOSYLASE"/>
    <property type="match status" value="1"/>
</dbReference>
<keyword evidence="7" id="KW-0997">Cell inner membrane</keyword>
<dbReference type="GO" id="GO:0008932">
    <property type="term" value="F:lytic endotransglycosylase activity"/>
    <property type="evidence" value="ECO:0007669"/>
    <property type="project" value="UniProtKB-UniRule"/>
</dbReference>
<gene>
    <name evidence="7 8" type="primary">mltG</name>
    <name evidence="8" type="ORF">SG34_012485</name>
</gene>
<reference evidence="8 9" key="1">
    <citation type="journal article" date="2015" name="Genome Announc.">
        <title>Draft Genome Sequences of Marine Isolates of Thalassomonas viridans and Thalassomonas actiniarum.</title>
        <authorList>
            <person name="Olonade I."/>
            <person name="van Zyl L.J."/>
            <person name="Trindade M."/>
        </authorList>
    </citation>
    <scope>NUCLEOTIDE SEQUENCE [LARGE SCALE GENOMIC DNA]</scope>
    <source>
        <strain evidence="8 9">XOM25</strain>
    </source>
</reference>
<keyword evidence="6 7" id="KW-0961">Cell wall biogenesis/degradation</keyword>
<keyword evidence="3 7" id="KW-1133">Transmembrane helix</keyword>
<dbReference type="EMBL" id="CP059733">
    <property type="protein sequence ID" value="WDE07630.1"/>
    <property type="molecule type" value="Genomic_DNA"/>
</dbReference>
<dbReference type="EC" id="4.2.2.29" evidence="7"/>
<dbReference type="Pfam" id="PF02618">
    <property type="entry name" value="YceG"/>
    <property type="match status" value="1"/>
</dbReference>
<dbReference type="GO" id="GO:0071555">
    <property type="term" value="P:cell wall organization"/>
    <property type="evidence" value="ECO:0007669"/>
    <property type="project" value="UniProtKB-KW"/>
</dbReference>
<keyword evidence="5 7" id="KW-0456">Lyase</keyword>
<keyword evidence="1 7" id="KW-1003">Cell membrane</keyword>
<evidence type="ECO:0000256" key="1">
    <source>
        <dbReference type="ARBA" id="ARBA00022475"/>
    </source>
</evidence>
<evidence type="ECO:0000256" key="5">
    <source>
        <dbReference type="ARBA" id="ARBA00023239"/>
    </source>
</evidence>
<reference evidence="8 9" key="2">
    <citation type="journal article" date="2022" name="Mar. Drugs">
        <title>Bioassay-Guided Fractionation Leads to the Detection of Cholic Acid Generated by the Rare Thalassomonas sp.</title>
        <authorList>
            <person name="Pheiffer F."/>
            <person name="Schneider Y.K."/>
            <person name="Hansen E.H."/>
            <person name="Andersen J.H."/>
            <person name="Isaksson J."/>
            <person name="Busche T."/>
            <person name="R C."/>
            <person name="Kalinowski J."/>
            <person name="Zyl L.V."/>
            <person name="Trindade M."/>
        </authorList>
    </citation>
    <scope>NUCLEOTIDE SEQUENCE [LARGE SCALE GENOMIC DNA]</scope>
    <source>
        <strain evidence="8 9">XOM25</strain>
    </source>
</reference>
<evidence type="ECO:0000256" key="3">
    <source>
        <dbReference type="ARBA" id="ARBA00022989"/>
    </source>
</evidence>
<dbReference type="AlphaFoldDB" id="A0AAE9Z6I7"/>
<evidence type="ECO:0000313" key="9">
    <source>
        <dbReference type="Proteomes" id="UP000032352"/>
    </source>
</evidence>
<comment type="similarity">
    <text evidence="7">Belongs to the transglycosylase MltG family.</text>
</comment>
<feature type="site" description="Important for catalytic activity" evidence="7">
    <location>
        <position position="215"/>
    </location>
</feature>
<sequence>MIKKISLSLAGLLLLAVAMVYALMAYQVRQPLTLAETTLLTVKPGAHAGSFSRSLVKKGWLGTRFYLRNYIRLHPSLAGLKAGTYQVTAGMSSLELVKLLVQGKEHQFTVTFIEGSTFKQWLALLAEQPYLQQTLKNRSAREIAALLGLDVENPEGWFFPETYAYTAGTSDLVILQRANKQMRGTLEELWRQRPDGLPYRSPYQALIMASIIEKETRQLAEQPLIASVFINRLRKRMRLQTDPTVIYGLGERYRGDIKRSHLREKTAYNTYRINGLPPTPIAMPGYSSLKAALNPASSDFLYFVSKGDGFHVFSKTLAEHNRAVRRYQLGKG</sequence>
<dbReference type="GO" id="GO:0009252">
    <property type="term" value="P:peptidoglycan biosynthetic process"/>
    <property type="evidence" value="ECO:0007669"/>
    <property type="project" value="UniProtKB-UniRule"/>
</dbReference>
<dbReference type="GO" id="GO:0005886">
    <property type="term" value="C:plasma membrane"/>
    <property type="evidence" value="ECO:0007669"/>
    <property type="project" value="UniProtKB-UniRule"/>
</dbReference>
<dbReference type="InterPro" id="IPR003770">
    <property type="entry name" value="MLTG-like"/>
</dbReference>